<keyword evidence="2" id="KW-1185">Reference proteome</keyword>
<gene>
    <name evidence="1" type="ORF">PoB_001939300</name>
</gene>
<evidence type="ECO:0000313" key="2">
    <source>
        <dbReference type="Proteomes" id="UP000735302"/>
    </source>
</evidence>
<sequence length="94" mass="10695">MQKSSRFVSTSPIHWLWTIWTKQRITGLRAARHPEGQLYRCSITMRTDDAAHDHHALNIVTRSRTIRLVNDVCADLGLLMAAFCAESSADGDKW</sequence>
<proteinExistence type="predicted"/>
<protein>
    <submittedName>
        <fullName evidence="1">Uncharacterized protein</fullName>
    </submittedName>
</protein>
<dbReference type="Proteomes" id="UP000735302">
    <property type="component" value="Unassembled WGS sequence"/>
</dbReference>
<comment type="caution">
    <text evidence="1">The sequence shown here is derived from an EMBL/GenBank/DDBJ whole genome shotgun (WGS) entry which is preliminary data.</text>
</comment>
<name>A0AAV3ZEK2_9GAST</name>
<dbReference type="AlphaFoldDB" id="A0AAV3ZEK2"/>
<evidence type="ECO:0000313" key="1">
    <source>
        <dbReference type="EMBL" id="GFN92887.1"/>
    </source>
</evidence>
<organism evidence="1 2">
    <name type="scientific">Plakobranchus ocellatus</name>
    <dbReference type="NCBI Taxonomy" id="259542"/>
    <lineage>
        <taxon>Eukaryota</taxon>
        <taxon>Metazoa</taxon>
        <taxon>Spiralia</taxon>
        <taxon>Lophotrochozoa</taxon>
        <taxon>Mollusca</taxon>
        <taxon>Gastropoda</taxon>
        <taxon>Heterobranchia</taxon>
        <taxon>Euthyneura</taxon>
        <taxon>Panpulmonata</taxon>
        <taxon>Sacoglossa</taxon>
        <taxon>Placobranchoidea</taxon>
        <taxon>Plakobranchidae</taxon>
        <taxon>Plakobranchus</taxon>
    </lineage>
</organism>
<accession>A0AAV3ZEK2</accession>
<reference evidence="1 2" key="1">
    <citation type="journal article" date="2021" name="Elife">
        <title>Chloroplast acquisition without the gene transfer in kleptoplastic sea slugs, Plakobranchus ocellatus.</title>
        <authorList>
            <person name="Maeda T."/>
            <person name="Takahashi S."/>
            <person name="Yoshida T."/>
            <person name="Shimamura S."/>
            <person name="Takaki Y."/>
            <person name="Nagai Y."/>
            <person name="Toyoda A."/>
            <person name="Suzuki Y."/>
            <person name="Arimoto A."/>
            <person name="Ishii H."/>
            <person name="Satoh N."/>
            <person name="Nishiyama T."/>
            <person name="Hasebe M."/>
            <person name="Maruyama T."/>
            <person name="Minagawa J."/>
            <person name="Obokata J."/>
            <person name="Shigenobu S."/>
        </authorList>
    </citation>
    <scope>NUCLEOTIDE SEQUENCE [LARGE SCALE GENOMIC DNA]</scope>
</reference>
<dbReference type="EMBL" id="BLXT01002301">
    <property type="protein sequence ID" value="GFN92887.1"/>
    <property type="molecule type" value="Genomic_DNA"/>
</dbReference>